<feature type="transmembrane region" description="Helical" evidence="2">
    <location>
        <begin position="139"/>
        <end position="166"/>
    </location>
</feature>
<organism evidence="4 5">
    <name type="scientific">Sistotremastrum niveocremeum HHB9708</name>
    <dbReference type="NCBI Taxonomy" id="1314777"/>
    <lineage>
        <taxon>Eukaryota</taxon>
        <taxon>Fungi</taxon>
        <taxon>Dikarya</taxon>
        <taxon>Basidiomycota</taxon>
        <taxon>Agaricomycotina</taxon>
        <taxon>Agaricomycetes</taxon>
        <taxon>Sistotremastrales</taxon>
        <taxon>Sistotremastraceae</taxon>
        <taxon>Sertulicium</taxon>
        <taxon>Sertulicium niveocremeum</taxon>
    </lineage>
</organism>
<accession>A0A164XIG5</accession>
<feature type="transmembrane region" description="Helical" evidence="2">
    <location>
        <begin position="231"/>
        <end position="251"/>
    </location>
</feature>
<keyword evidence="2" id="KW-0812">Transmembrane</keyword>
<dbReference type="InterPro" id="IPR045340">
    <property type="entry name" value="DUF6533"/>
</dbReference>
<gene>
    <name evidence="4" type="ORF">SISNIDRAFT_483419</name>
</gene>
<feature type="transmembrane region" description="Helical" evidence="2">
    <location>
        <begin position="106"/>
        <end position="127"/>
    </location>
</feature>
<dbReference type="Pfam" id="PF20151">
    <property type="entry name" value="DUF6533"/>
    <property type="match status" value="1"/>
</dbReference>
<keyword evidence="2" id="KW-0472">Membrane</keyword>
<dbReference type="STRING" id="1314777.A0A164XIG5"/>
<evidence type="ECO:0000313" key="4">
    <source>
        <dbReference type="EMBL" id="KZS96014.1"/>
    </source>
</evidence>
<evidence type="ECO:0000256" key="2">
    <source>
        <dbReference type="SAM" id="Phobius"/>
    </source>
</evidence>
<protein>
    <recommendedName>
        <fullName evidence="3">DUF6533 domain-containing protein</fullName>
    </recommendedName>
</protein>
<dbReference type="Proteomes" id="UP000076722">
    <property type="component" value="Unassembled WGS sequence"/>
</dbReference>
<proteinExistence type="predicted"/>
<keyword evidence="5" id="KW-1185">Reference proteome</keyword>
<feature type="transmembrane region" description="Helical" evidence="2">
    <location>
        <begin position="186"/>
        <end position="210"/>
    </location>
</feature>
<dbReference type="AlphaFoldDB" id="A0A164XIG5"/>
<keyword evidence="2" id="KW-1133">Transmembrane helix</keyword>
<feature type="region of interest" description="Disordered" evidence="1">
    <location>
        <begin position="321"/>
        <end position="359"/>
    </location>
</feature>
<dbReference type="EMBL" id="KV419400">
    <property type="protein sequence ID" value="KZS96014.1"/>
    <property type="molecule type" value="Genomic_DNA"/>
</dbReference>
<reference evidence="4 5" key="1">
    <citation type="journal article" date="2016" name="Mol. Biol. Evol.">
        <title>Comparative Genomics of Early-Diverging Mushroom-Forming Fungi Provides Insights into the Origins of Lignocellulose Decay Capabilities.</title>
        <authorList>
            <person name="Nagy L.G."/>
            <person name="Riley R."/>
            <person name="Tritt A."/>
            <person name="Adam C."/>
            <person name="Daum C."/>
            <person name="Floudas D."/>
            <person name="Sun H."/>
            <person name="Yadav J.S."/>
            <person name="Pangilinan J."/>
            <person name="Larsson K.H."/>
            <person name="Matsuura K."/>
            <person name="Barry K."/>
            <person name="Labutti K."/>
            <person name="Kuo R."/>
            <person name="Ohm R.A."/>
            <person name="Bhattacharya S.S."/>
            <person name="Shirouzu T."/>
            <person name="Yoshinaga Y."/>
            <person name="Martin F.M."/>
            <person name="Grigoriev I.V."/>
            <person name="Hibbett D.S."/>
        </authorList>
    </citation>
    <scope>NUCLEOTIDE SEQUENCE [LARGE SCALE GENOMIC DNA]</scope>
    <source>
        <strain evidence="4 5">HHB9708</strain>
    </source>
</reference>
<dbReference type="OrthoDB" id="3354157at2759"/>
<sequence length="359" mass="41055">MASLFQELETVLSQMSVSRNMAYSGFTVMIYDWVLTLPDEIKLIWPARWSTVRVIFLVNRYLLPLLLSVDIYGARSVPPNSPNKNRPLYAVWGGFDLKLTPEFCKVWVTLESFIIISFFASLHWIVAMRAWALWGRSQLMGSAILTAFILYFVSTCVITGESMAFIGKTVGPIPLVNICFGTLPSYLWAIWCPNLVFETFIFTITFVKAWRHTRNNLTATPVLSVLYRDGFLYFVFISLASLMNLLTWAIAPAGYVLLAKYFTTSLCQVAGSRLILDLRAVGHRTGWSEEPEQSHEALTKSIPTARSARNIPHYSYSYELQPVQFNPPPRRPQRDSPLWEPPSEWQDEPQKSSTVWRRS</sequence>
<evidence type="ECO:0000256" key="1">
    <source>
        <dbReference type="SAM" id="MobiDB-lite"/>
    </source>
</evidence>
<name>A0A164XIG5_9AGAM</name>
<feature type="domain" description="DUF6533" evidence="3">
    <location>
        <begin position="24"/>
        <end position="64"/>
    </location>
</feature>
<evidence type="ECO:0000259" key="3">
    <source>
        <dbReference type="Pfam" id="PF20151"/>
    </source>
</evidence>
<evidence type="ECO:0000313" key="5">
    <source>
        <dbReference type="Proteomes" id="UP000076722"/>
    </source>
</evidence>